<proteinExistence type="predicted"/>
<dbReference type="EMBL" id="BOQP01000017">
    <property type="protein sequence ID" value="GIM73981.1"/>
    <property type="molecule type" value="Genomic_DNA"/>
</dbReference>
<comment type="caution">
    <text evidence="1">The sequence shown here is derived from an EMBL/GenBank/DDBJ whole genome shotgun (WGS) entry which is preliminary data.</text>
</comment>
<dbReference type="AlphaFoldDB" id="A0A919SKW1"/>
<accession>A0A919SKW1</accession>
<protein>
    <submittedName>
        <fullName evidence="1">Uncharacterized protein</fullName>
    </submittedName>
</protein>
<evidence type="ECO:0000313" key="2">
    <source>
        <dbReference type="Proteomes" id="UP000680865"/>
    </source>
</evidence>
<evidence type="ECO:0000313" key="1">
    <source>
        <dbReference type="EMBL" id="GIM73981.1"/>
    </source>
</evidence>
<sequence length="194" mass="21214">MGLEGTTAGKSGGGRWFVPRLAGVHMIAEVGSRVDPGVSLAEGARLTMAAGEPVRLMLCLSRPHTLEIDAVTAKPTLFAWVDADDVGVLVYRLGPIMPWAQVTYQPHRADEDAAVDGRNVEIMLVDRDSRVVKALHRVRWSYEFAAAVKASVTRMSEAPYNRIGHEHALAALRRRYPTPEDLVIDRADARCTAS</sequence>
<dbReference type="Proteomes" id="UP000680865">
    <property type="component" value="Unassembled WGS sequence"/>
</dbReference>
<keyword evidence="2" id="KW-1185">Reference proteome</keyword>
<organism evidence="1 2">
    <name type="scientific">Winogradskya consettensis</name>
    <dbReference type="NCBI Taxonomy" id="113560"/>
    <lineage>
        <taxon>Bacteria</taxon>
        <taxon>Bacillati</taxon>
        <taxon>Actinomycetota</taxon>
        <taxon>Actinomycetes</taxon>
        <taxon>Micromonosporales</taxon>
        <taxon>Micromonosporaceae</taxon>
        <taxon>Winogradskya</taxon>
    </lineage>
</organism>
<reference evidence="1" key="1">
    <citation type="submission" date="2021-03" db="EMBL/GenBank/DDBJ databases">
        <title>Whole genome shotgun sequence of Actinoplanes consettensis NBRC 14913.</title>
        <authorList>
            <person name="Komaki H."/>
            <person name="Tamura T."/>
        </authorList>
    </citation>
    <scope>NUCLEOTIDE SEQUENCE</scope>
    <source>
        <strain evidence="1">NBRC 14913</strain>
    </source>
</reference>
<gene>
    <name evidence="1" type="ORF">Aco04nite_38130</name>
</gene>
<name>A0A919SKW1_9ACTN</name>